<dbReference type="Pfam" id="PF01734">
    <property type="entry name" value="Patatin"/>
    <property type="match status" value="1"/>
</dbReference>
<dbReference type="GO" id="GO:0016740">
    <property type="term" value="F:transferase activity"/>
    <property type="evidence" value="ECO:0007669"/>
    <property type="project" value="UniProtKB-KW"/>
</dbReference>
<evidence type="ECO:0000256" key="5">
    <source>
        <dbReference type="SAM" id="MobiDB-lite"/>
    </source>
</evidence>
<dbReference type="PROSITE" id="PS51635">
    <property type="entry name" value="PNPLA"/>
    <property type="match status" value="1"/>
</dbReference>
<organism evidence="7 8">
    <name type="scientific">Syncephalis pseudoplumigaleata</name>
    <dbReference type="NCBI Taxonomy" id="1712513"/>
    <lineage>
        <taxon>Eukaryota</taxon>
        <taxon>Fungi</taxon>
        <taxon>Fungi incertae sedis</taxon>
        <taxon>Zoopagomycota</taxon>
        <taxon>Zoopagomycotina</taxon>
        <taxon>Zoopagomycetes</taxon>
        <taxon>Zoopagales</taxon>
        <taxon>Piptocephalidaceae</taxon>
        <taxon>Syncephalis</taxon>
    </lineage>
</organism>
<dbReference type="InterPro" id="IPR002641">
    <property type="entry name" value="PNPLA_dom"/>
</dbReference>
<dbReference type="InterPro" id="IPR021771">
    <property type="entry name" value="Triacylglycerol_lipase_N"/>
</dbReference>
<keyword evidence="2" id="KW-0442">Lipid degradation</keyword>
<gene>
    <name evidence="7" type="ORF">SYNPS1DRAFT_33007</name>
</gene>
<feature type="region of interest" description="Disordered" evidence="5">
    <location>
        <begin position="423"/>
        <end position="444"/>
    </location>
</feature>
<accession>A0A4P9Z1K3</accession>
<evidence type="ECO:0000313" key="7">
    <source>
        <dbReference type="EMBL" id="RKP25290.1"/>
    </source>
</evidence>
<dbReference type="GO" id="GO:0016042">
    <property type="term" value="P:lipid catabolic process"/>
    <property type="evidence" value="ECO:0007669"/>
    <property type="project" value="UniProtKB-KW"/>
</dbReference>
<dbReference type="GO" id="GO:0006641">
    <property type="term" value="P:triglyceride metabolic process"/>
    <property type="evidence" value="ECO:0007669"/>
    <property type="project" value="UniProtKB-ARBA"/>
</dbReference>
<dbReference type="CDD" id="cd07229">
    <property type="entry name" value="Pat_TGL3_like"/>
    <property type="match status" value="1"/>
</dbReference>
<dbReference type="Gene3D" id="3.40.1090.10">
    <property type="entry name" value="Cytosolic phospholipase A2 catalytic domain"/>
    <property type="match status" value="1"/>
</dbReference>
<keyword evidence="8" id="KW-1185">Reference proteome</keyword>
<dbReference type="PANTHER" id="PTHR14226">
    <property type="entry name" value="NEUROPATHY TARGET ESTERASE/SWISS CHEESE D.MELANOGASTER"/>
    <property type="match status" value="1"/>
</dbReference>
<dbReference type="PANTHER" id="PTHR14226:SF44">
    <property type="entry name" value="TRIACYLGLYCEROL LIPASE 3"/>
    <property type="match status" value="1"/>
</dbReference>
<dbReference type="GO" id="GO:0004806">
    <property type="term" value="F:triacylglycerol lipase activity"/>
    <property type="evidence" value="ECO:0007669"/>
    <property type="project" value="InterPro"/>
</dbReference>
<dbReference type="Proteomes" id="UP000278143">
    <property type="component" value="Unassembled WGS sequence"/>
</dbReference>
<dbReference type="EMBL" id="KZ989810">
    <property type="protein sequence ID" value="RKP25290.1"/>
    <property type="molecule type" value="Genomic_DNA"/>
</dbReference>
<proteinExistence type="predicted"/>
<keyword evidence="3" id="KW-0443">Lipid metabolism</keyword>
<feature type="domain" description="PNPLA" evidence="6">
    <location>
        <begin position="73"/>
        <end position="268"/>
    </location>
</feature>
<sequence length="444" mass="49450">MPSIGLIRNLAGLNEQALFGRAFTGTKELIEDYTRTVTELLAMIGTADEQQMTYQQKAEFFRDTRQCFGRTALVLHGGSTFGACHLGVMKTLNEHGLLPRVICGSAVGALMASLICIHTDDELPDIFLPGGINLEAFMRVGSKGSVRRKLARFLKQGYLMDVQILENCVRSNVGDMTFEEAYARTKRILNITVSSTRRLHVPQLLNHLTAPNVLIWSAACASASMMGIYKSADLLAKDVHGNIVPWTPTSIKWGDANPSDNQASLLARMTELFNINHFIVSQANPLIVPFISKGPGHGSESISIKLRNLLGSELKHRIRQMGQMHLLPKPITNMFAERVSGNVTISPRLNLRDFKMLLSNPTNSLVKYWIVKGEQSTWPMLPLISNRCSIELALDRVVVHALIRMMLVELILLKERREEQLMLTEPNGATSKGPDKTKRTRSIH</sequence>
<name>A0A4P9Z1K3_9FUNG</name>
<dbReference type="InterPro" id="IPR050301">
    <property type="entry name" value="NTE"/>
</dbReference>
<keyword evidence="1 7" id="KW-0378">Hydrolase</keyword>
<protein>
    <submittedName>
        <fullName evidence="7">Acyl transferase/acyl hydrolase/lysophospholipase</fullName>
    </submittedName>
</protein>
<dbReference type="AlphaFoldDB" id="A0A4P9Z1K3"/>
<dbReference type="OrthoDB" id="10049244at2759"/>
<keyword evidence="7" id="KW-0808">Transferase</keyword>
<evidence type="ECO:0000256" key="1">
    <source>
        <dbReference type="ARBA" id="ARBA00022801"/>
    </source>
</evidence>
<evidence type="ECO:0000256" key="3">
    <source>
        <dbReference type="ARBA" id="ARBA00023098"/>
    </source>
</evidence>
<comment type="caution">
    <text evidence="4">Lacks conserved residue(s) required for the propagation of feature annotation.</text>
</comment>
<evidence type="ECO:0000259" key="6">
    <source>
        <dbReference type="PROSITE" id="PS51635"/>
    </source>
</evidence>
<dbReference type="SUPFAM" id="SSF52151">
    <property type="entry name" value="FabD/lysophospholipase-like"/>
    <property type="match status" value="1"/>
</dbReference>
<evidence type="ECO:0000256" key="4">
    <source>
        <dbReference type="PROSITE-ProRule" id="PRU01161"/>
    </source>
</evidence>
<dbReference type="Pfam" id="PF11815">
    <property type="entry name" value="DUF3336"/>
    <property type="match status" value="1"/>
</dbReference>
<evidence type="ECO:0000313" key="8">
    <source>
        <dbReference type="Proteomes" id="UP000278143"/>
    </source>
</evidence>
<evidence type="ECO:0000256" key="2">
    <source>
        <dbReference type="ARBA" id="ARBA00022963"/>
    </source>
</evidence>
<dbReference type="InterPro" id="IPR016035">
    <property type="entry name" value="Acyl_Trfase/lysoPLipase"/>
</dbReference>
<reference evidence="8" key="1">
    <citation type="journal article" date="2018" name="Nat. Microbiol.">
        <title>Leveraging single-cell genomics to expand the fungal tree of life.</title>
        <authorList>
            <person name="Ahrendt S.R."/>
            <person name="Quandt C.A."/>
            <person name="Ciobanu D."/>
            <person name="Clum A."/>
            <person name="Salamov A."/>
            <person name="Andreopoulos B."/>
            <person name="Cheng J.F."/>
            <person name="Woyke T."/>
            <person name="Pelin A."/>
            <person name="Henrissat B."/>
            <person name="Reynolds N.K."/>
            <person name="Benny G.L."/>
            <person name="Smith M.E."/>
            <person name="James T.Y."/>
            <person name="Grigoriev I.V."/>
        </authorList>
    </citation>
    <scope>NUCLEOTIDE SEQUENCE [LARGE SCALE GENOMIC DNA]</scope>
    <source>
        <strain evidence="8">Benny S71-1</strain>
    </source>
</reference>